<accession>A0A0H3PJV8</accession>
<evidence type="ECO:0000313" key="2">
    <source>
        <dbReference type="EMBL" id="EDJ92042.1"/>
    </source>
</evidence>
<dbReference type="AlphaFoldDB" id="A0A0H3PJV8"/>
<evidence type="ECO:0008006" key="5">
    <source>
        <dbReference type="Google" id="ProtNLM"/>
    </source>
</evidence>
<dbReference type="InterPro" id="IPR051934">
    <property type="entry name" value="Phage_Tail_Fiber_Structural"/>
</dbReference>
<reference evidence="4" key="2">
    <citation type="submission" date="2021-11" db="EMBL/GenBank/DDBJ databases">
        <authorList>
            <person name="Riesbeck K."/>
        </authorList>
    </citation>
    <scope>NUCLEOTIDE SEQUENCE [LARGE SCALE GENOMIC DNA]</scope>
</reference>
<dbReference type="RefSeq" id="WP_005658749.1">
    <property type="nucleotide sequence ID" value="NZ_AAZF01000016.1"/>
</dbReference>
<proteinExistence type="predicted"/>
<reference evidence="1" key="3">
    <citation type="submission" date="2024-01" db="EMBL/GenBank/DDBJ databases">
        <authorList>
            <person name="Riesbeck K."/>
        </authorList>
    </citation>
    <scope>NUCLEOTIDE SEQUENCE</scope>
    <source>
        <strain evidence="1">3655</strain>
    </source>
</reference>
<evidence type="ECO:0000313" key="1">
    <source>
        <dbReference type="EMBL" id="CAH0450307.1"/>
    </source>
</evidence>
<dbReference type="PANTHER" id="PTHR35191:SF1">
    <property type="entry name" value="PROPHAGE SIDE TAIL FIBER PROTEIN HOMOLOG STFQ-RELATED"/>
    <property type="match status" value="1"/>
</dbReference>
<dbReference type="EMBL" id="AAZF01000016">
    <property type="protein sequence ID" value="EDJ92042.1"/>
    <property type="molecule type" value="Genomic_DNA"/>
</dbReference>
<name>A0A0H3PJV8_HAEI3</name>
<reference evidence="2 3" key="1">
    <citation type="journal article" date="2007" name="Genome Biol.">
        <title>Characterization and modeling of the Haemophilus influenzae core and supragenomes based on the complete genomic sequences of Rd and 12 clinical nontypeable strains.</title>
        <authorList>
            <person name="Hogg J.S."/>
            <person name="Hu F.Z."/>
            <person name="Janto B."/>
            <person name="Boissy R."/>
            <person name="Hayes J."/>
            <person name="Keefe R."/>
            <person name="Post J.C."/>
            <person name="Ehrlich G.D."/>
        </authorList>
    </citation>
    <scope>NUCLEOTIDE SEQUENCE [LARGE SCALE GENOMIC DNA]</scope>
    <source>
        <strain evidence="2">3655</strain>
        <strain evidence="3">NTHi 3655</strain>
    </source>
</reference>
<gene>
    <name evidence="2" type="ORF">CGSHi3655_00010</name>
    <name evidence="1" type="ORF">KRLU3655_LOCUS383</name>
</gene>
<dbReference type="PANTHER" id="PTHR35191">
    <property type="entry name" value="PROPHAGE SIDE TAIL FIBER PROTEIN HOMOLOG STFQ-RELATED"/>
    <property type="match status" value="1"/>
</dbReference>
<dbReference type="Proteomes" id="UP000837958">
    <property type="component" value="Chromosome"/>
</dbReference>
<organism evidence="2 3">
    <name type="scientific">Haemophilus influenzae (strain NTHi 3655)</name>
    <dbReference type="NCBI Taxonomy" id="375177"/>
    <lineage>
        <taxon>Bacteria</taxon>
        <taxon>Pseudomonadati</taxon>
        <taxon>Pseudomonadota</taxon>
        <taxon>Gammaproteobacteria</taxon>
        <taxon>Pasteurellales</taxon>
        <taxon>Pasteurellaceae</taxon>
        <taxon>Haemophilus</taxon>
    </lineage>
</organism>
<protein>
    <recommendedName>
        <fullName evidence="5">Tail fiber protein</fullName>
    </recommendedName>
</protein>
<sequence length="310" mass="33785">MYALDNNSGVVVMPEVKNQQFQPNAPRWFTEGGNGIAPSYPGADWFNIVQAELLNILTDAGMTPDKGQFNQITQAIRAVVSASVKTSLNDKAPIASPIFTGTPKAPTPAQTVNDTTVATTAYVRAAIAALVGTAPATLDTLSEIANALAGDANVKATLLAEIGKKANVSHTHTTNQITNFNEAVNAVIDSAFTYQKIGDFEVRKYPDGTMIQTYKKVNPRGITNRWTELHQFNWAVSFIDKPKVWASQSSDENTDNANDNANVSVTVNSFIKFNNFKSSGSVCAYWELNNEYDGAFKSMNWDFLAIGRWK</sequence>
<evidence type="ECO:0000313" key="4">
    <source>
        <dbReference type="Proteomes" id="UP000837958"/>
    </source>
</evidence>
<dbReference type="EMBL" id="OV040719">
    <property type="protein sequence ID" value="CAH0450307.1"/>
    <property type="molecule type" value="Genomic_DNA"/>
</dbReference>
<evidence type="ECO:0000313" key="3">
    <source>
        <dbReference type="Proteomes" id="UP000003185"/>
    </source>
</evidence>
<dbReference type="Proteomes" id="UP000003185">
    <property type="component" value="Unassembled WGS sequence"/>
</dbReference>